<evidence type="ECO:0000313" key="2">
    <source>
        <dbReference type="EMBL" id="OIW30967.1"/>
    </source>
</evidence>
<dbReference type="InParanoid" id="A0A1J7ITF6"/>
<evidence type="ECO:0000259" key="1">
    <source>
        <dbReference type="Pfam" id="PF00125"/>
    </source>
</evidence>
<gene>
    <name evidence="2" type="ORF">CONLIGDRAFT_679718</name>
</gene>
<evidence type="ECO:0000313" key="3">
    <source>
        <dbReference type="Proteomes" id="UP000182658"/>
    </source>
</evidence>
<dbReference type="Pfam" id="PF00125">
    <property type="entry name" value="Histone"/>
    <property type="match status" value="1"/>
</dbReference>
<dbReference type="STRING" id="1408157.A0A1J7ITF6"/>
<dbReference type="AlphaFoldDB" id="A0A1J7ITF6"/>
<organism evidence="2 3">
    <name type="scientific">Coniochaeta ligniaria NRRL 30616</name>
    <dbReference type="NCBI Taxonomy" id="1408157"/>
    <lineage>
        <taxon>Eukaryota</taxon>
        <taxon>Fungi</taxon>
        <taxon>Dikarya</taxon>
        <taxon>Ascomycota</taxon>
        <taxon>Pezizomycotina</taxon>
        <taxon>Sordariomycetes</taxon>
        <taxon>Sordariomycetidae</taxon>
        <taxon>Coniochaetales</taxon>
        <taxon>Coniochaetaceae</taxon>
        <taxon>Coniochaeta</taxon>
    </lineage>
</organism>
<keyword evidence="3" id="KW-1185">Reference proteome</keyword>
<dbReference type="InterPro" id="IPR009072">
    <property type="entry name" value="Histone-fold"/>
</dbReference>
<dbReference type="GO" id="GO:0046982">
    <property type="term" value="F:protein heterodimerization activity"/>
    <property type="evidence" value="ECO:0007669"/>
    <property type="project" value="InterPro"/>
</dbReference>
<accession>A0A1J7ITF6</accession>
<dbReference type="Gene3D" id="1.10.20.10">
    <property type="entry name" value="Histone, subunit A"/>
    <property type="match status" value="1"/>
</dbReference>
<dbReference type="InterPro" id="IPR007125">
    <property type="entry name" value="H2A/H2B/H3"/>
</dbReference>
<dbReference type="SUPFAM" id="SSF47113">
    <property type="entry name" value="Histone-fold"/>
    <property type="match status" value="1"/>
</dbReference>
<proteinExistence type="predicted"/>
<sequence length="127" mass="13715">MKFQTSAVGAAQEAAEAYIVESFSDTQDIASHAKRVGISQEDSTSIPVCIRVPATHLGSHEAYTHATSLSLRGSDFCGCRGERPTHKAFASHLFAYRDQARIRPRLSAVVAGEEGAKLIAVWEKARA</sequence>
<dbReference type="GO" id="GO:0003677">
    <property type="term" value="F:DNA binding"/>
    <property type="evidence" value="ECO:0007669"/>
    <property type="project" value="InterPro"/>
</dbReference>
<name>A0A1J7ITF6_9PEZI</name>
<dbReference type="EMBL" id="KV875096">
    <property type="protein sequence ID" value="OIW30967.1"/>
    <property type="molecule type" value="Genomic_DNA"/>
</dbReference>
<protein>
    <recommendedName>
        <fullName evidence="1">Core Histone H2A/H2B/H3 domain-containing protein</fullName>
    </recommendedName>
</protein>
<reference evidence="2 3" key="1">
    <citation type="submission" date="2016-10" db="EMBL/GenBank/DDBJ databases">
        <title>Draft genome sequence of Coniochaeta ligniaria NRRL30616, a lignocellulolytic fungus for bioabatement of inhibitors in plant biomass hydrolysates.</title>
        <authorList>
            <consortium name="DOE Joint Genome Institute"/>
            <person name="Jimenez D.J."/>
            <person name="Hector R.E."/>
            <person name="Riley R."/>
            <person name="Sun H."/>
            <person name="Grigoriev I.V."/>
            <person name="Van Elsas J.D."/>
            <person name="Nichols N.N."/>
        </authorList>
    </citation>
    <scope>NUCLEOTIDE SEQUENCE [LARGE SCALE GENOMIC DNA]</scope>
    <source>
        <strain evidence="2 3">NRRL 30616</strain>
    </source>
</reference>
<dbReference type="Proteomes" id="UP000182658">
    <property type="component" value="Unassembled WGS sequence"/>
</dbReference>
<feature type="domain" description="Core Histone H2A/H2B/H3" evidence="1">
    <location>
        <begin position="2"/>
        <end position="42"/>
    </location>
</feature>